<dbReference type="EMBL" id="FOYS01000003">
    <property type="protein sequence ID" value="SFR50508.1"/>
    <property type="molecule type" value="Genomic_DNA"/>
</dbReference>
<gene>
    <name evidence="2" type="ORF">SAMN04488124_1889</name>
</gene>
<evidence type="ECO:0000313" key="2">
    <source>
        <dbReference type="EMBL" id="SFR50508.1"/>
    </source>
</evidence>
<organism evidence="2 3">
    <name type="scientific">Halogeometricum limi</name>
    <dbReference type="NCBI Taxonomy" id="555875"/>
    <lineage>
        <taxon>Archaea</taxon>
        <taxon>Methanobacteriati</taxon>
        <taxon>Methanobacteriota</taxon>
        <taxon>Stenosarchaea group</taxon>
        <taxon>Halobacteria</taxon>
        <taxon>Halobacteriales</taxon>
        <taxon>Haloferacaceae</taxon>
        <taxon>Halogeometricum</taxon>
    </lineage>
</organism>
<proteinExistence type="predicted"/>
<dbReference type="InterPro" id="IPR016954">
    <property type="entry name" value="Uncharacterised_Vng0742h"/>
</dbReference>
<dbReference type="InterPro" id="IPR019278">
    <property type="entry name" value="DICT_dom"/>
</dbReference>
<dbReference type="OrthoDB" id="198447at2157"/>
<evidence type="ECO:0000259" key="1">
    <source>
        <dbReference type="Pfam" id="PF10069"/>
    </source>
</evidence>
<dbReference type="AlphaFoldDB" id="A0A1I6H829"/>
<sequence>MTAAASLRTVLDEARRRRKSLVYYASTADEFVEQFDARNVEVRFRESPPLGPEPFAVIRDDGDDGEVRGVVPVATLRAFVEGPRLPDDGTRRLTPEYRAVLELLDDTVFASLDRRQLLLTSREFEDRAWRVGYGTLHVGFQTPAAFRAQASTYRRLAGGSALDVHVYLVANDETDDEANEIPSIPGVTVHTEPASEIRPYWFLVFDGGGTTDQQFALVAEDRDDGTFYGAWTYDPSLVATALGRLPTPGDDFGSADDFGSTDGTR</sequence>
<name>A0A1I6H829_9EURY</name>
<dbReference type="RefSeq" id="WP_217642699.1">
    <property type="nucleotide sequence ID" value="NZ_FOYS01000003.1"/>
</dbReference>
<evidence type="ECO:0000313" key="3">
    <source>
        <dbReference type="Proteomes" id="UP000243250"/>
    </source>
</evidence>
<dbReference type="Pfam" id="PF10069">
    <property type="entry name" value="DICT"/>
    <property type="match status" value="1"/>
</dbReference>
<reference evidence="3" key="1">
    <citation type="submission" date="2016-10" db="EMBL/GenBank/DDBJ databases">
        <authorList>
            <person name="Varghese N."/>
            <person name="Submissions S."/>
        </authorList>
    </citation>
    <scope>NUCLEOTIDE SEQUENCE [LARGE SCALE GENOMIC DNA]</scope>
    <source>
        <strain evidence="3">CGMCC 1.8711</strain>
    </source>
</reference>
<keyword evidence="3" id="KW-1185">Reference proteome</keyword>
<accession>A0A1I6H829</accession>
<feature type="domain" description="DICT" evidence="1">
    <location>
        <begin position="110"/>
        <end position="219"/>
    </location>
</feature>
<protein>
    <submittedName>
        <fullName evidence="2">DICT domain-containing protein</fullName>
    </submittedName>
</protein>
<dbReference type="Proteomes" id="UP000243250">
    <property type="component" value="Unassembled WGS sequence"/>
</dbReference>
<dbReference type="PIRSF" id="PIRSF030471">
    <property type="entry name" value="STR_Vng0742h_prd"/>
    <property type="match status" value="1"/>
</dbReference>